<dbReference type="EMBL" id="JACYTN010000001">
    <property type="protein sequence ID" value="MBD8497147.1"/>
    <property type="molecule type" value="Genomic_DNA"/>
</dbReference>
<comment type="caution">
    <text evidence="2">The sequence shown here is derived from an EMBL/GenBank/DDBJ whole genome shotgun (WGS) entry which is preliminary data.</text>
</comment>
<keyword evidence="1" id="KW-0472">Membrane</keyword>
<protein>
    <submittedName>
        <fullName evidence="2">Uncharacterized protein</fullName>
    </submittedName>
</protein>
<accession>A0ABR9ASP8</accession>
<reference evidence="2 3" key="1">
    <citation type="submission" date="2020-09" db="EMBL/GenBank/DDBJ databases">
        <title>Paenibacillus sp. CAU 1523 isolated from sand of Haeundae Beach.</title>
        <authorList>
            <person name="Kim W."/>
        </authorList>
    </citation>
    <scope>NUCLEOTIDE SEQUENCE [LARGE SCALE GENOMIC DNA]</scope>
    <source>
        <strain evidence="2 3">CAU 1523</strain>
    </source>
</reference>
<feature type="transmembrane region" description="Helical" evidence="1">
    <location>
        <begin position="12"/>
        <end position="32"/>
    </location>
</feature>
<keyword evidence="3" id="KW-1185">Reference proteome</keyword>
<gene>
    <name evidence="2" type="ORF">IFO66_02410</name>
</gene>
<dbReference type="RefSeq" id="WP_192023570.1">
    <property type="nucleotide sequence ID" value="NZ_JACYTN010000001.1"/>
</dbReference>
<keyword evidence="1" id="KW-1133">Transmembrane helix</keyword>
<name>A0ABR9ASP8_9BACL</name>
<evidence type="ECO:0000313" key="3">
    <source>
        <dbReference type="Proteomes" id="UP000634529"/>
    </source>
</evidence>
<proteinExistence type="predicted"/>
<keyword evidence="1" id="KW-0812">Transmembrane</keyword>
<organism evidence="2 3">
    <name type="scientific">Paenibacillus arenosi</name>
    <dbReference type="NCBI Taxonomy" id="2774142"/>
    <lineage>
        <taxon>Bacteria</taxon>
        <taxon>Bacillati</taxon>
        <taxon>Bacillota</taxon>
        <taxon>Bacilli</taxon>
        <taxon>Bacillales</taxon>
        <taxon>Paenibacillaceae</taxon>
        <taxon>Paenibacillus</taxon>
    </lineage>
</organism>
<evidence type="ECO:0000256" key="1">
    <source>
        <dbReference type="SAM" id="Phobius"/>
    </source>
</evidence>
<evidence type="ECO:0000313" key="2">
    <source>
        <dbReference type="EMBL" id="MBD8497147.1"/>
    </source>
</evidence>
<sequence>MNSPVEDVLEQLAVYGISTQMMTFIFLCYADIYKFVAYERFISVHIQKKHPAHYEKVRWHASSFVLF</sequence>
<dbReference type="Proteomes" id="UP000634529">
    <property type="component" value="Unassembled WGS sequence"/>
</dbReference>